<keyword evidence="1" id="KW-0472">Membrane</keyword>
<dbReference type="PANTHER" id="PTHR39476:SF1">
    <property type="entry name" value="NADH DEHYDROGENASE [UBIQUINONE] 1 BETA SUBCOMPLEX SUBUNIT 4"/>
    <property type="match status" value="1"/>
</dbReference>
<keyword evidence="1" id="KW-0812">Transmembrane</keyword>
<evidence type="ECO:0008006" key="4">
    <source>
        <dbReference type="Google" id="ProtNLM"/>
    </source>
</evidence>
<name>A0A8H3A497_9AGAM</name>
<evidence type="ECO:0000313" key="2">
    <source>
        <dbReference type="EMBL" id="CAE6392999.1"/>
    </source>
</evidence>
<sequence length="83" mass="9118">MAGDHGALKIDPAIERWGAMRDNLWKGFRMTPYAAPRVTIWLGAVPLAMLALAASLDTKIQWTGKRKGESLLRKAPEAPTTTE</sequence>
<accession>A0A8H3A497</accession>
<dbReference type="Proteomes" id="UP000663846">
    <property type="component" value="Unassembled WGS sequence"/>
</dbReference>
<dbReference type="PANTHER" id="PTHR39476">
    <property type="entry name" value="NADH:UBIQUINONE OXIDOREDUCTASE 6.6KD SUBUNIT"/>
    <property type="match status" value="1"/>
</dbReference>
<proteinExistence type="predicted"/>
<keyword evidence="1" id="KW-1133">Transmembrane helix</keyword>
<evidence type="ECO:0000256" key="1">
    <source>
        <dbReference type="SAM" id="Phobius"/>
    </source>
</evidence>
<protein>
    <recommendedName>
        <fullName evidence="4">NADH dehydrogenase [ubiquinone] 1 beta subcomplex subunit 4</fullName>
    </recommendedName>
</protein>
<reference evidence="2" key="1">
    <citation type="submission" date="2021-01" db="EMBL/GenBank/DDBJ databases">
        <authorList>
            <person name="Kaushik A."/>
        </authorList>
    </citation>
    <scope>NUCLEOTIDE SEQUENCE</scope>
    <source>
        <strain evidence="2">AG1-1C</strain>
    </source>
</reference>
<comment type="caution">
    <text evidence="2">The sequence shown here is derived from an EMBL/GenBank/DDBJ whole genome shotgun (WGS) entry which is preliminary data.</text>
</comment>
<feature type="transmembrane region" description="Helical" evidence="1">
    <location>
        <begin position="38"/>
        <end position="56"/>
    </location>
</feature>
<gene>
    <name evidence="2" type="ORF">RDB_LOCUS46136</name>
</gene>
<evidence type="ECO:0000313" key="3">
    <source>
        <dbReference type="Proteomes" id="UP000663846"/>
    </source>
</evidence>
<organism evidence="2 3">
    <name type="scientific">Rhizoctonia solani</name>
    <dbReference type="NCBI Taxonomy" id="456999"/>
    <lineage>
        <taxon>Eukaryota</taxon>
        <taxon>Fungi</taxon>
        <taxon>Dikarya</taxon>
        <taxon>Basidiomycota</taxon>
        <taxon>Agaricomycotina</taxon>
        <taxon>Agaricomycetes</taxon>
        <taxon>Cantharellales</taxon>
        <taxon>Ceratobasidiaceae</taxon>
        <taxon>Rhizoctonia</taxon>
    </lineage>
</organism>
<dbReference type="AlphaFoldDB" id="A0A8H3A497"/>
<dbReference type="EMBL" id="CAJMWS010000294">
    <property type="protein sequence ID" value="CAE6392999.1"/>
    <property type="molecule type" value="Genomic_DNA"/>
</dbReference>